<evidence type="ECO:0000313" key="9">
    <source>
        <dbReference type="EMBL" id="EIA08656.1"/>
    </source>
</evidence>
<dbReference type="PRINTS" id="PR00344">
    <property type="entry name" value="BCTRLSENSOR"/>
</dbReference>
<dbReference type="SMART" id="SM00086">
    <property type="entry name" value="PAC"/>
    <property type="match status" value="6"/>
</dbReference>
<dbReference type="Gene3D" id="3.30.565.10">
    <property type="entry name" value="Histidine kinase-like ATPase, C-terminal domain"/>
    <property type="match status" value="1"/>
</dbReference>
<dbReference type="GO" id="GO:0000155">
    <property type="term" value="F:phosphorelay sensor kinase activity"/>
    <property type="evidence" value="ECO:0007669"/>
    <property type="project" value="InterPro"/>
</dbReference>
<sequence length="1249" mass="143220">MVQWYKPDIILSNTIFSDFDGKTIFTTAKKLVPTTPFIFVSYPATKENMNFFFTNGLTDFVFKDNLSRLTTKIKKVLNNTEMINDKRGFNDSSDSSVEELKKNEYLYRALVENTEAIFSVVDENLNPIYRSPLLQKITGWTDEEIHGNYIFEIIHPEDRDLAYDFLEKLKNNPGQIIEISFRLKFKNGNYYWFEGTGNNQLLDPKLKGIIFKFTDISKRKQMEMELISNEARYRAIFENSMDAILLCQSDGPILTANRAACKMFKMTVDEIISLNKEELIYKKDEKAKSLVRERINTGSAAGEVTFIRKDGIKFDAYTSTTKYVDSIDRERICLFIHDISDRLKSKVKLDNTTHLLKETIKRLNKTLDASTDVICTIDSEGKFVDVNAASLKIWGYTPDELKGTKFLDLVFNEDLEKTYTEDSRVKNGYELEFFENRYIHKNGKIVPNIWSATWDPEDDLIFCIAKDITDKKTLEYGLQLEKKRYQDLFEQAPFAMGILKGPNHIFELANPPYMQLLSNIGKNDVIGKSVKEILPELESQGIFKLLDNVYQTGESFSASEMLFQFDPHGNGAIVDMYIDVVYQAHHDDKGNIDGVFFFTNDVTPQVASRKKVEESENKFKNLIQNLPVGIQSCDAAGRILLFNKAAVAIWGREPEIGIDRYCGAFKLYSIDNQLIPLESSPMVSLLKDGIPQTGTVIVEEPNGNRKTIIADLVPFFDTNKNVTGAVNVMTDITGKIAIEKALKQSEKKFRQIFETAQEGIWLWDKNTNISLVNNKMRDLLEYEAEDISNKTIYHFLAEEDKETTVNKLSRIIEGHAVSIEAKFISKTGREVWTHISANPLFDDDNELKGTLAMFTDISESKRVALELERFNNELSIQIDLTQNRQAELINVNKELSDFKFAIDESCIVAITDQKGLITHANDNFCKISKFTNEELMGQDHRLCSSGYHSKEYMKDMWKTIAKGNIWKGELKNKAKDGTEYWVASTIIPFLDKKGKPYQYVATRFDITERKKAEINLELQYKELVKTNTELDRFVYSVSHDLRSPLTSILGLINFIESETSEPDTIKHVVMIRESVNRLDNFIKNILNYSRNNRMSLKVEQTDLQKTITDVINSFVGNPQTTNINFIIDIEEQQSFYTDQIRLNIIIENLLSNAIKYHREQGTNNYIKISCFSNSESLELSISDNGIGIDHMHHNKIFEMFYRLSSKTIGSGIGLYIVKDTVQMLDGRISINSELNVGSTFNIMLKNLKP</sequence>
<dbReference type="Gene3D" id="1.10.287.130">
    <property type="match status" value="1"/>
</dbReference>
<organism evidence="9 10">
    <name type="scientific">Flavobacterium frigoris (strain PS1)</name>
    <dbReference type="NCBI Taxonomy" id="1086011"/>
    <lineage>
        <taxon>Bacteria</taxon>
        <taxon>Pseudomonadati</taxon>
        <taxon>Bacteroidota</taxon>
        <taxon>Flavobacteriia</taxon>
        <taxon>Flavobacteriales</taxon>
        <taxon>Flavobacteriaceae</taxon>
        <taxon>Flavobacterium</taxon>
    </lineage>
</organism>
<dbReference type="InterPro" id="IPR013655">
    <property type="entry name" value="PAS_fold_3"/>
</dbReference>
<dbReference type="Pfam" id="PF02518">
    <property type="entry name" value="HATPase_c"/>
    <property type="match status" value="1"/>
</dbReference>
<comment type="caution">
    <text evidence="9">The sequence shown here is derived from an EMBL/GenBank/DDBJ whole genome shotgun (WGS) entry which is preliminary data.</text>
</comment>
<keyword evidence="10" id="KW-1185">Reference proteome</keyword>
<dbReference type="Pfam" id="PF08447">
    <property type="entry name" value="PAS_3"/>
    <property type="match status" value="1"/>
</dbReference>
<dbReference type="InterPro" id="IPR013767">
    <property type="entry name" value="PAS_fold"/>
</dbReference>
<evidence type="ECO:0000259" key="6">
    <source>
        <dbReference type="PROSITE" id="PS50109"/>
    </source>
</evidence>
<dbReference type="PROSITE" id="PS50112">
    <property type="entry name" value="PAS"/>
    <property type="match status" value="5"/>
</dbReference>
<evidence type="ECO:0000256" key="5">
    <source>
        <dbReference type="ARBA" id="ARBA00022777"/>
    </source>
</evidence>
<dbReference type="InterPro" id="IPR003594">
    <property type="entry name" value="HATPase_dom"/>
</dbReference>
<keyword evidence="4" id="KW-0808">Transferase</keyword>
<dbReference type="InterPro" id="IPR011006">
    <property type="entry name" value="CheY-like_superfamily"/>
</dbReference>
<feature type="domain" description="Histidine kinase" evidence="6">
    <location>
        <begin position="1036"/>
        <end position="1248"/>
    </location>
</feature>
<dbReference type="SMART" id="SM00387">
    <property type="entry name" value="HATPase_c"/>
    <property type="match status" value="1"/>
</dbReference>
<feature type="domain" description="PAS" evidence="7">
    <location>
        <begin position="229"/>
        <end position="284"/>
    </location>
</feature>
<dbReference type="InterPro" id="IPR005467">
    <property type="entry name" value="His_kinase_dom"/>
</dbReference>
<keyword evidence="3" id="KW-0597">Phosphoprotein</keyword>
<dbReference type="CDD" id="cd00075">
    <property type="entry name" value="HATPase"/>
    <property type="match status" value="1"/>
</dbReference>
<dbReference type="AlphaFoldDB" id="H7FSU7"/>
<name>H7FSU7_FLAFP</name>
<dbReference type="InterPro" id="IPR003661">
    <property type="entry name" value="HisK_dim/P_dom"/>
</dbReference>
<feature type="domain" description="PAS" evidence="7">
    <location>
        <begin position="745"/>
        <end position="815"/>
    </location>
</feature>
<dbReference type="PANTHER" id="PTHR43304">
    <property type="entry name" value="PHYTOCHROME-LIKE PROTEIN CPH1"/>
    <property type="match status" value="1"/>
</dbReference>
<dbReference type="Pfam" id="PF13426">
    <property type="entry name" value="PAS_9"/>
    <property type="match status" value="4"/>
</dbReference>
<dbReference type="eggNOG" id="COG3829">
    <property type="taxonomic scope" value="Bacteria"/>
</dbReference>
<feature type="domain" description="PAC" evidence="8">
    <location>
        <begin position="692"/>
        <end position="744"/>
    </location>
</feature>
<dbReference type="Proteomes" id="UP000005566">
    <property type="component" value="Unassembled WGS sequence"/>
</dbReference>
<dbReference type="CDD" id="cd00130">
    <property type="entry name" value="PAS"/>
    <property type="match status" value="6"/>
</dbReference>
<reference evidence="9 10" key="1">
    <citation type="journal article" date="2014" name="Acta Crystallogr. D">
        <title>Structure-based characterization and antifreeze properties of a hyperactive ice-binding protein from the Antarctic bacterium Flavobacterium frigoris PS1.</title>
        <authorList>
            <person name="Do H."/>
            <person name="Kim S.J."/>
            <person name="Kim H.J."/>
            <person name="Lee J.H."/>
        </authorList>
    </citation>
    <scope>NUCLEOTIDE SEQUENCE [LARGE SCALE GENOMIC DNA]</scope>
    <source>
        <strain evidence="9 10">PS1</strain>
    </source>
</reference>
<comment type="catalytic activity">
    <reaction evidence="1">
        <text>ATP + protein L-histidine = ADP + protein N-phospho-L-histidine.</text>
        <dbReference type="EC" id="2.7.13.3"/>
    </reaction>
</comment>
<dbReference type="NCBIfam" id="TIGR00229">
    <property type="entry name" value="sensory_box"/>
    <property type="match status" value="6"/>
</dbReference>
<dbReference type="SUPFAM" id="SSF52172">
    <property type="entry name" value="CheY-like"/>
    <property type="match status" value="1"/>
</dbReference>
<dbReference type="PROSITE" id="PS50113">
    <property type="entry name" value="PAC"/>
    <property type="match status" value="3"/>
</dbReference>
<keyword evidence="5" id="KW-0418">Kinase</keyword>
<proteinExistence type="predicted"/>
<dbReference type="Pfam" id="PF00989">
    <property type="entry name" value="PAS"/>
    <property type="match status" value="1"/>
</dbReference>
<feature type="domain" description="PAS" evidence="7">
    <location>
        <begin position="615"/>
        <end position="655"/>
    </location>
</feature>
<gene>
    <name evidence="9" type="ORF">HJ01_02378</name>
</gene>
<dbReference type="SMART" id="SM00388">
    <property type="entry name" value="HisKA"/>
    <property type="match status" value="1"/>
</dbReference>
<feature type="domain" description="PAC" evidence="8">
    <location>
        <begin position="966"/>
        <end position="1018"/>
    </location>
</feature>
<protein>
    <recommendedName>
        <fullName evidence="2">histidine kinase</fullName>
        <ecNumber evidence="2">2.7.13.3</ecNumber>
    </recommendedName>
</protein>
<feature type="domain" description="PAC" evidence="8">
    <location>
        <begin position="817"/>
        <end position="869"/>
    </location>
</feature>
<dbReference type="PANTHER" id="PTHR43304:SF1">
    <property type="entry name" value="PAC DOMAIN-CONTAINING PROTEIN"/>
    <property type="match status" value="1"/>
</dbReference>
<dbReference type="InterPro" id="IPR036890">
    <property type="entry name" value="HATPase_C_sf"/>
</dbReference>
<dbReference type="EC" id="2.7.13.3" evidence="2"/>
<dbReference type="STRING" id="1086011.HJ01_02378"/>
<dbReference type="EMBL" id="AHKF01000018">
    <property type="protein sequence ID" value="EIA08656.1"/>
    <property type="molecule type" value="Genomic_DNA"/>
</dbReference>
<dbReference type="SUPFAM" id="SSF47384">
    <property type="entry name" value="Homodimeric domain of signal transducing histidine kinase"/>
    <property type="match status" value="1"/>
</dbReference>
<dbReference type="InterPro" id="IPR000700">
    <property type="entry name" value="PAS-assoc_C"/>
</dbReference>
<dbReference type="Gene3D" id="3.30.450.20">
    <property type="entry name" value="PAS domain"/>
    <property type="match status" value="7"/>
</dbReference>
<dbReference type="PATRIC" id="fig|1086011.3.peg.2328"/>
<evidence type="ECO:0000256" key="3">
    <source>
        <dbReference type="ARBA" id="ARBA00022553"/>
    </source>
</evidence>
<dbReference type="SMART" id="SM00091">
    <property type="entry name" value="PAS"/>
    <property type="match status" value="7"/>
</dbReference>
<evidence type="ECO:0000256" key="1">
    <source>
        <dbReference type="ARBA" id="ARBA00000085"/>
    </source>
</evidence>
<dbReference type="SUPFAM" id="SSF55874">
    <property type="entry name" value="ATPase domain of HSP90 chaperone/DNA topoisomerase II/histidine kinase"/>
    <property type="match status" value="1"/>
</dbReference>
<feature type="domain" description="PAS" evidence="7">
    <location>
        <begin position="359"/>
        <end position="416"/>
    </location>
</feature>
<dbReference type="InterPro" id="IPR036097">
    <property type="entry name" value="HisK_dim/P_sf"/>
</dbReference>
<dbReference type="InterPro" id="IPR000014">
    <property type="entry name" value="PAS"/>
</dbReference>
<dbReference type="InterPro" id="IPR001610">
    <property type="entry name" value="PAC"/>
</dbReference>
<evidence type="ECO:0000256" key="2">
    <source>
        <dbReference type="ARBA" id="ARBA00012438"/>
    </source>
</evidence>
<evidence type="ECO:0000313" key="10">
    <source>
        <dbReference type="Proteomes" id="UP000005566"/>
    </source>
</evidence>
<dbReference type="PROSITE" id="PS50109">
    <property type="entry name" value="HIS_KIN"/>
    <property type="match status" value="1"/>
</dbReference>
<dbReference type="InterPro" id="IPR004358">
    <property type="entry name" value="Sig_transdc_His_kin-like_C"/>
</dbReference>
<dbReference type="GO" id="GO:0006355">
    <property type="term" value="P:regulation of DNA-templated transcription"/>
    <property type="evidence" value="ECO:0007669"/>
    <property type="project" value="InterPro"/>
</dbReference>
<dbReference type="InterPro" id="IPR052162">
    <property type="entry name" value="Sensor_kinase/Photoreceptor"/>
</dbReference>
<evidence type="ECO:0000259" key="7">
    <source>
        <dbReference type="PROSITE" id="PS50112"/>
    </source>
</evidence>
<dbReference type="eggNOG" id="COG5002">
    <property type="taxonomic scope" value="Bacteria"/>
</dbReference>
<dbReference type="Pfam" id="PF00512">
    <property type="entry name" value="HisKA"/>
    <property type="match status" value="1"/>
</dbReference>
<dbReference type="eggNOG" id="COG4251">
    <property type="taxonomic scope" value="Bacteria"/>
</dbReference>
<dbReference type="InterPro" id="IPR035965">
    <property type="entry name" value="PAS-like_dom_sf"/>
</dbReference>
<feature type="domain" description="PAS" evidence="7">
    <location>
        <begin position="103"/>
        <end position="173"/>
    </location>
</feature>
<dbReference type="CDD" id="cd00082">
    <property type="entry name" value="HisKA"/>
    <property type="match status" value="1"/>
</dbReference>
<evidence type="ECO:0000256" key="4">
    <source>
        <dbReference type="ARBA" id="ARBA00022679"/>
    </source>
</evidence>
<dbReference type="SUPFAM" id="SSF55785">
    <property type="entry name" value="PYP-like sensor domain (PAS domain)"/>
    <property type="match status" value="7"/>
</dbReference>
<evidence type="ECO:0000259" key="8">
    <source>
        <dbReference type="PROSITE" id="PS50113"/>
    </source>
</evidence>
<accession>H7FSU7</accession>